<dbReference type="AlphaFoldDB" id="A0A9W6ZXW2"/>
<dbReference type="SUPFAM" id="SSF47473">
    <property type="entry name" value="EF-hand"/>
    <property type="match status" value="1"/>
</dbReference>
<evidence type="ECO:0000313" key="2">
    <source>
        <dbReference type="EMBL" id="GMH62412.1"/>
    </source>
</evidence>
<dbReference type="InterPro" id="IPR002048">
    <property type="entry name" value="EF_hand_dom"/>
</dbReference>
<accession>A0A9W6ZXW2</accession>
<dbReference type="GO" id="GO:0005509">
    <property type="term" value="F:calcium ion binding"/>
    <property type="evidence" value="ECO:0007669"/>
    <property type="project" value="InterPro"/>
</dbReference>
<sequence>MGMCCMKGDYSGLENEISLYDRTLPKIPSTCRRIKDLTDSEKNQLIALFECFDTAKEGTLGSNEIKDGLTTFGKSPSNKSVQRCLKQMHLSQAPVNRVEFKGFALGIISRRSLLFDFLYDGYDTREEMEKEIRDEEKRGRGWGRFGV</sequence>
<proteinExistence type="predicted"/>
<feature type="domain" description="EF-hand" evidence="1">
    <location>
        <begin position="40"/>
        <end position="75"/>
    </location>
</feature>
<evidence type="ECO:0000259" key="1">
    <source>
        <dbReference type="PROSITE" id="PS50222"/>
    </source>
</evidence>
<dbReference type="OrthoDB" id="26525at2759"/>
<dbReference type="Gene3D" id="1.10.238.10">
    <property type="entry name" value="EF-hand"/>
    <property type="match status" value="1"/>
</dbReference>
<reference evidence="2" key="1">
    <citation type="submission" date="2022-07" db="EMBL/GenBank/DDBJ databases">
        <title>Genome analysis of Parmales, a sister group of diatoms, reveals the evolutionary specialization of diatoms from phago-mixotrophs to photoautotrophs.</title>
        <authorList>
            <person name="Ban H."/>
            <person name="Sato S."/>
            <person name="Yoshikawa S."/>
            <person name="Kazumasa Y."/>
            <person name="Nakamura Y."/>
            <person name="Ichinomiya M."/>
            <person name="Saitoh K."/>
            <person name="Sato N."/>
            <person name="Blanc-Mathieu R."/>
            <person name="Endo H."/>
            <person name="Kuwata A."/>
            <person name="Ogata H."/>
        </authorList>
    </citation>
    <scope>NUCLEOTIDE SEQUENCE</scope>
</reference>
<comment type="caution">
    <text evidence="2">The sequence shown here is derived from an EMBL/GenBank/DDBJ whole genome shotgun (WGS) entry which is preliminary data.</text>
</comment>
<evidence type="ECO:0000313" key="3">
    <source>
        <dbReference type="Proteomes" id="UP001165082"/>
    </source>
</evidence>
<protein>
    <recommendedName>
        <fullName evidence="1">EF-hand domain-containing protein</fullName>
    </recommendedName>
</protein>
<dbReference type="Proteomes" id="UP001165082">
    <property type="component" value="Unassembled WGS sequence"/>
</dbReference>
<name>A0A9W6ZXW2_9STRA</name>
<gene>
    <name evidence="2" type="ORF">TrRE_jg12018</name>
</gene>
<dbReference type="InterPro" id="IPR011992">
    <property type="entry name" value="EF-hand-dom_pair"/>
</dbReference>
<organism evidence="2 3">
    <name type="scientific">Triparma retinervis</name>
    <dbReference type="NCBI Taxonomy" id="2557542"/>
    <lineage>
        <taxon>Eukaryota</taxon>
        <taxon>Sar</taxon>
        <taxon>Stramenopiles</taxon>
        <taxon>Ochrophyta</taxon>
        <taxon>Bolidophyceae</taxon>
        <taxon>Parmales</taxon>
        <taxon>Triparmaceae</taxon>
        <taxon>Triparma</taxon>
    </lineage>
</organism>
<dbReference type="EMBL" id="BRXZ01002458">
    <property type="protein sequence ID" value="GMH62412.1"/>
    <property type="molecule type" value="Genomic_DNA"/>
</dbReference>
<dbReference type="PROSITE" id="PS50222">
    <property type="entry name" value="EF_HAND_2"/>
    <property type="match status" value="1"/>
</dbReference>
<keyword evidence="3" id="KW-1185">Reference proteome</keyword>